<name>L8PLN2_STRVR</name>
<dbReference type="RefSeq" id="WP_003996962.1">
    <property type="nucleotide sequence ID" value="NZ_AMLP01000056.1"/>
</dbReference>
<dbReference type="AlphaFoldDB" id="L8PLN2"/>
<evidence type="ECO:0000256" key="1">
    <source>
        <dbReference type="SAM" id="MobiDB-lite"/>
    </source>
</evidence>
<dbReference type="PATRIC" id="fig|1160705.3.peg.1613"/>
<protein>
    <submittedName>
        <fullName evidence="2">Uncharacterized protein</fullName>
    </submittedName>
</protein>
<accession>L8PLN2</accession>
<sequence>MTTLLVVAEQARPGWVKAGWTVPFTPEGAVLVDVPGAVVRTSARVASEPESQPADRLHVRKGTRP</sequence>
<proteinExistence type="predicted"/>
<evidence type="ECO:0000313" key="2">
    <source>
        <dbReference type="EMBL" id="ELS57400.1"/>
    </source>
</evidence>
<organism evidence="2 3">
    <name type="scientific">Streptomyces viridochromogenes Tue57</name>
    <dbReference type="NCBI Taxonomy" id="1160705"/>
    <lineage>
        <taxon>Bacteria</taxon>
        <taxon>Bacillati</taxon>
        <taxon>Actinomycetota</taxon>
        <taxon>Actinomycetes</taxon>
        <taxon>Kitasatosporales</taxon>
        <taxon>Streptomycetaceae</taxon>
        <taxon>Streptomyces</taxon>
    </lineage>
</organism>
<feature type="region of interest" description="Disordered" evidence="1">
    <location>
        <begin position="42"/>
        <end position="65"/>
    </location>
</feature>
<evidence type="ECO:0000313" key="3">
    <source>
        <dbReference type="Proteomes" id="UP000011205"/>
    </source>
</evidence>
<dbReference type="EMBL" id="AMLP01000056">
    <property type="protein sequence ID" value="ELS57400.1"/>
    <property type="molecule type" value="Genomic_DNA"/>
</dbReference>
<reference evidence="2 3" key="1">
    <citation type="journal article" date="2013" name="Genome Announc.">
        <title>Draft Genome Sequence of Streptomyces viridochromogenes Strain Tu57, Producer of Avilamycin.</title>
        <authorList>
            <person name="Gruning B.A."/>
            <person name="Erxleben A."/>
            <person name="Hahnlein A."/>
            <person name="Gunther S."/>
        </authorList>
    </citation>
    <scope>NUCLEOTIDE SEQUENCE [LARGE SCALE GENOMIC DNA]</scope>
    <source>
        <strain evidence="2 3">Tue57</strain>
    </source>
</reference>
<gene>
    <name evidence="2" type="ORF">STVIR_1617</name>
</gene>
<comment type="caution">
    <text evidence="2">The sequence shown here is derived from an EMBL/GenBank/DDBJ whole genome shotgun (WGS) entry which is preliminary data.</text>
</comment>
<dbReference type="Proteomes" id="UP000011205">
    <property type="component" value="Unassembled WGS sequence"/>
</dbReference>